<evidence type="ECO:0000313" key="2">
    <source>
        <dbReference type="Proteomes" id="UP000326509"/>
    </source>
</evidence>
<name>A0A5J4IZN0_9FLAO</name>
<proteinExistence type="predicted"/>
<protein>
    <submittedName>
        <fullName evidence="1">Uncharacterized protein</fullName>
    </submittedName>
</protein>
<dbReference type="EMBL" id="BKCG01000002">
    <property type="protein sequence ID" value="GER58953.1"/>
    <property type="molecule type" value="Genomic_DNA"/>
</dbReference>
<dbReference type="Proteomes" id="UP000326509">
    <property type="component" value="Unassembled WGS sequence"/>
</dbReference>
<keyword evidence="2" id="KW-1185">Reference proteome</keyword>
<reference evidence="1 2" key="1">
    <citation type="submission" date="2019-08" db="EMBL/GenBank/DDBJ databases">
        <title>Draft genome sequence of Ulvibacter marinus type strain NBRC 109484.</title>
        <authorList>
            <person name="Kawano K."/>
            <person name="Ushijima N."/>
            <person name="Kihara M."/>
            <person name="Itoh H."/>
        </authorList>
    </citation>
    <scope>NUCLEOTIDE SEQUENCE [LARGE SCALE GENOMIC DNA]</scope>
    <source>
        <strain evidence="1 2">NBRC 109484</strain>
    </source>
</reference>
<comment type="caution">
    <text evidence="1">The sequence shown here is derived from an EMBL/GenBank/DDBJ whole genome shotgun (WGS) entry which is preliminary data.</text>
</comment>
<dbReference type="RefSeq" id="WP_151673034.1">
    <property type="nucleotide sequence ID" value="NZ_BKCG01000002.1"/>
</dbReference>
<accession>A0A5J4IZN0</accession>
<dbReference type="OrthoDB" id="1164756at2"/>
<sequence>MHMLPIVQKSMFGVKSYYLGQKIILAVSTSEKWPEDKGIWVVAPLEHQDKLLPLLKEYKAIKRIGTKKWFLIPEDSDTFEIDASTIAELINKNSPWIGTIPKPKKKNIKSRK</sequence>
<evidence type="ECO:0000313" key="1">
    <source>
        <dbReference type="EMBL" id="GER58953.1"/>
    </source>
</evidence>
<gene>
    <name evidence="1" type="ORF">ULMA_10610</name>
</gene>
<dbReference type="AlphaFoldDB" id="A0A5J4IZN0"/>
<organism evidence="1 2">
    <name type="scientific">Patiriisocius marinus</name>
    <dbReference type="NCBI Taxonomy" id="1397112"/>
    <lineage>
        <taxon>Bacteria</taxon>
        <taxon>Pseudomonadati</taxon>
        <taxon>Bacteroidota</taxon>
        <taxon>Flavobacteriia</taxon>
        <taxon>Flavobacteriales</taxon>
        <taxon>Flavobacteriaceae</taxon>
        <taxon>Patiriisocius</taxon>
    </lineage>
</organism>